<dbReference type="InterPro" id="IPR050145">
    <property type="entry name" value="Centrin_CML-like"/>
</dbReference>
<dbReference type="Pfam" id="PF13833">
    <property type="entry name" value="EF-hand_8"/>
    <property type="match status" value="1"/>
</dbReference>
<sequence>MKSDAIEPKSVFGKLRRKLSPKLKPDNLPVESRSDSARGCSSNDTQFQRVFDFFDEDGDGKVSAAELQSCVRTLGGEISMEEAETAVVSSDKDGDGLLGFDEFQKMIEGGESTEEEKKKELREAFGMYTMDGLGCITPASLRRTLSRLGESRSVDDCKTMIRAFDLNGDGVLSFDEFTVMMA</sequence>
<evidence type="ECO:0000259" key="6">
    <source>
        <dbReference type="PROSITE" id="PS50222"/>
    </source>
</evidence>
<proteinExistence type="predicted"/>
<feature type="domain" description="EF-hand" evidence="6">
    <location>
        <begin position="152"/>
        <end position="182"/>
    </location>
</feature>
<dbReference type="FunFam" id="1.10.238.10:FF:000237">
    <property type="entry name" value="Calcium-binding protein CML38"/>
    <property type="match status" value="1"/>
</dbReference>
<feature type="domain" description="EF-hand" evidence="6">
    <location>
        <begin position="116"/>
        <end position="151"/>
    </location>
</feature>
<evidence type="ECO:0000256" key="2">
    <source>
        <dbReference type="ARBA" id="ARBA00022737"/>
    </source>
</evidence>
<dbReference type="PROSITE" id="PS00018">
    <property type="entry name" value="EF_HAND_1"/>
    <property type="match status" value="3"/>
</dbReference>
<dbReference type="Gene3D" id="1.10.238.10">
    <property type="entry name" value="EF-hand"/>
    <property type="match status" value="2"/>
</dbReference>
<keyword evidence="1" id="KW-0479">Metal-binding</keyword>
<reference evidence="7 8" key="1">
    <citation type="journal article" date="2021" name="Commun. Biol.">
        <title>The genome of Shorea leprosula (Dipterocarpaceae) highlights the ecological relevance of drought in aseasonal tropical rainforests.</title>
        <authorList>
            <person name="Ng K.K.S."/>
            <person name="Kobayashi M.J."/>
            <person name="Fawcett J.A."/>
            <person name="Hatakeyama M."/>
            <person name="Paape T."/>
            <person name="Ng C.H."/>
            <person name="Ang C.C."/>
            <person name="Tnah L.H."/>
            <person name="Lee C.T."/>
            <person name="Nishiyama T."/>
            <person name="Sese J."/>
            <person name="O'Brien M.J."/>
            <person name="Copetti D."/>
            <person name="Mohd Noor M.I."/>
            <person name="Ong R.C."/>
            <person name="Putra M."/>
            <person name="Sireger I.Z."/>
            <person name="Indrioko S."/>
            <person name="Kosugi Y."/>
            <person name="Izuno A."/>
            <person name="Isagi Y."/>
            <person name="Lee S.L."/>
            <person name="Shimizu K.K."/>
        </authorList>
    </citation>
    <scope>NUCLEOTIDE SEQUENCE [LARGE SCALE GENOMIC DNA]</scope>
    <source>
        <strain evidence="7">214</strain>
    </source>
</reference>
<dbReference type="InterPro" id="IPR011992">
    <property type="entry name" value="EF-hand-dom_pair"/>
</dbReference>
<feature type="region of interest" description="Disordered" evidence="5">
    <location>
        <begin position="21"/>
        <end position="42"/>
    </location>
</feature>
<evidence type="ECO:0000256" key="3">
    <source>
        <dbReference type="ARBA" id="ARBA00022837"/>
    </source>
</evidence>
<comment type="caution">
    <text evidence="7">The sequence shown here is derived from an EMBL/GenBank/DDBJ whole genome shotgun (WGS) entry which is preliminary data.</text>
</comment>
<organism evidence="7 8">
    <name type="scientific">Rubroshorea leprosula</name>
    <dbReference type="NCBI Taxonomy" id="152421"/>
    <lineage>
        <taxon>Eukaryota</taxon>
        <taxon>Viridiplantae</taxon>
        <taxon>Streptophyta</taxon>
        <taxon>Embryophyta</taxon>
        <taxon>Tracheophyta</taxon>
        <taxon>Spermatophyta</taxon>
        <taxon>Magnoliopsida</taxon>
        <taxon>eudicotyledons</taxon>
        <taxon>Gunneridae</taxon>
        <taxon>Pentapetalae</taxon>
        <taxon>rosids</taxon>
        <taxon>malvids</taxon>
        <taxon>Malvales</taxon>
        <taxon>Dipterocarpaceae</taxon>
        <taxon>Rubroshorea</taxon>
    </lineage>
</organism>
<dbReference type="SMART" id="SM00054">
    <property type="entry name" value="EFh"/>
    <property type="match status" value="4"/>
</dbReference>
<feature type="domain" description="EF-hand" evidence="6">
    <location>
        <begin position="42"/>
        <end position="77"/>
    </location>
</feature>
<evidence type="ECO:0000313" key="8">
    <source>
        <dbReference type="Proteomes" id="UP001054252"/>
    </source>
</evidence>
<accession>A0AAV5L884</accession>
<keyword evidence="3" id="KW-0106">Calcium</keyword>
<evidence type="ECO:0000256" key="1">
    <source>
        <dbReference type="ARBA" id="ARBA00022723"/>
    </source>
</evidence>
<dbReference type="EMBL" id="BPVZ01000100">
    <property type="protein sequence ID" value="GKV33329.1"/>
    <property type="molecule type" value="Genomic_DNA"/>
</dbReference>
<dbReference type="SUPFAM" id="SSF47473">
    <property type="entry name" value="EF-hand"/>
    <property type="match status" value="1"/>
</dbReference>
<dbReference type="InterPro" id="IPR018247">
    <property type="entry name" value="EF_Hand_1_Ca_BS"/>
</dbReference>
<dbReference type="PANTHER" id="PTHR23050">
    <property type="entry name" value="CALCIUM BINDING PROTEIN"/>
    <property type="match status" value="1"/>
</dbReference>
<protein>
    <recommendedName>
        <fullName evidence="6">EF-hand domain-containing protein</fullName>
    </recommendedName>
</protein>
<dbReference type="PROSITE" id="PS50222">
    <property type="entry name" value="EF_HAND_2"/>
    <property type="match status" value="4"/>
</dbReference>
<dbReference type="AlphaFoldDB" id="A0AAV5L884"/>
<dbReference type="InterPro" id="IPR002048">
    <property type="entry name" value="EF_hand_dom"/>
</dbReference>
<dbReference type="Proteomes" id="UP001054252">
    <property type="component" value="Unassembled WGS sequence"/>
</dbReference>
<evidence type="ECO:0000256" key="5">
    <source>
        <dbReference type="SAM" id="MobiDB-lite"/>
    </source>
</evidence>
<dbReference type="Pfam" id="PF13499">
    <property type="entry name" value="EF-hand_7"/>
    <property type="match status" value="1"/>
</dbReference>
<dbReference type="GO" id="GO:0005509">
    <property type="term" value="F:calcium ion binding"/>
    <property type="evidence" value="ECO:0007669"/>
    <property type="project" value="InterPro"/>
</dbReference>
<feature type="domain" description="EF-hand" evidence="6">
    <location>
        <begin position="78"/>
        <end position="113"/>
    </location>
</feature>
<evidence type="ECO:0000256" key="4">
    <source>
        <dbReference type="ARBA" id="ARBA00057710"/>
    </source>
</evidence>
<gene>
    <name evidence="7" type="ORF">SLEP1_g41852</name>
</gene>
<dbReference type="CDD" id="cd00051">
    <property type="entry name" value="EFh"/>
    <property type="match status" value="2"/>
</dbReference>
<comment type="function">
    <text evidence="4">Potential calcium sensor that binds calcium in vitro.</text>
</comment>
<keyword evidence="2" id="KW-0677">Repeat</keyword>
<keyword evidence="8" id="KW-1185">Reference proteome</keyword>
<name>A0AAV5L884_9ROSI</name>
<evidence type="ECO:0000313" key="7">
    <source>
        <dbReference type="EMBL" id="GKV33329.1"/>
    </source>
</evidence>